<evidence type="ECO:0000259" key="7">
    <source>
        <dbReference type="PROSITE" id="PS50090"/>
    </source>
</evidence>
<dbReference type="AlphaFoldDB" id="A0AA50CBW1"/>
<evidence type="ECO:0000256" key="4">
    <source>
        <dbReference type="ARBA" id="ARBA00023125"/>
    </source>
</evidence>
<dbReference type="SUPFAM" id="SSF46689">
    <property type="entry name" value="Homeodomain-like"/>
    <property type="match status" value="1"/>
</dbReference>
<organism evidence="9">
    <name type="scientific">Zingiber officinale</name>
    <name type="common">Ginger</name>
    <name type="synonym">Amomum zingiber</name>
    <dbReference type="NCBI Taxonomy" id="94328"/>
    <lineage>
        <taxon>Eukaryota</taxon>
        <taxon>Viridiplantae</taxon>
        <taxon>Streptophyta</taxon>
        <taxon>Embryophyta</taxon>
        <taxon>Tracheophyta</taxon>
        <taxon>Spermatophyta</taxon>
        <taxon>Magnoliopsida</taxon>
        <taxon>Liliopsida</taxon>
        <taxon>Zingiberales</taxon>
        <taxon>Zingiberaceae</taxon>
        <taxon>Zingiber</taxon>
    </lineage>
</organism>
<dbReference type="GO" id="GO:0005634">
    <property type="term" value="C:nucleus"/>
    <property type="evidence" value="ECO:0007669"/>
    <property type="project" value="UniProtKB-SubCell"/>
</dbReference>
<evidence type="ECO:0000256" key="1">
    <source>
        <dbReference type="ARBA" id="ARBA00004123"/>
    </source>
</evidence>
<dbReference type="PANTHER" id="PTHR47997">
    <property type="entry name" value="MYB DOMAIN PROTEIN 55"/>
    <property type="match status" value="1"/>
</dbReference>
<dbReference type="InterPro" id="IPR009057">
    <property type="entry name" value="Homeodomain-like_sf"/>
</dbReference>
<protein>
    <submittedName>
        <fullName evidence="9">MYB protein</fullName>
    </submittedName>
</protein>
<dbReference type="EMBL" id="OQ909605">
    <property type="protein sequence ID" value="WLQ69513.1"/>
    <property type="molecule type" value="mRNA"/>
</dbReference>
<evidence type="ECO:0000256" key="2">
    <source>
        <dbReference type="ARBA" id="ARBA00022737"/>
    </source>
</evidence>
<dbReference type="PROSITE" id="PS51294">
    <property type="entry name" value="HTH_MYB"/>
    <property type="match status" value="2"/>
</dbReference>
<dbReference type="Gene3D" id="1.10.10.60">
    <property type="entry name" value="Homeodomain-like"/>
    <property type="match status" value="2"/>
</dbReference>
<dbReference type="Pfam" id="PF00249">
    <property type="entry name" value="Myb_DNA-binding"/>
    <property type="match status" value="1"/>
</dbReference>
<dbReference type="InterPro" id="IPR051953">
    <property type="entry name" value="Plant_SW-associated_TFs"/>
</dbReference>
<keyword evidence="2" id="KW-0677">Repeat</keyword>
<evidence type="ECO:0000259" key="8">
    <source>
        <dbReference type="PROSITE" id="PS51294"/>
    </source>
</evidence>
<keyword evidence="4" id="KW-0238">DNA-binding</keyword>
<comment type="subcellular location">
    <subcellularLocation>
        <location evidence="1">Nucleus</location>
    </subcellularLocation>
</comment>
<dbReference type="GO" id="GO:0003677">
    <property type="term" value="F:DNA binding"/>
    <property type="evidence" value="ECO:0007669"/>
    <property type="project" value="UniProtKB-KW"/>
</dbReference>
<evidence type="ECO:0000313" key="9">
    <source>
        <dbReference type="EMBL" id="WLQ69513.1"/>
    </source>
</evidence>
<keyword evidence="3" id="KW-0805">Transcription regulation</keyword>
<evidence type="ECO:0000256" key="5">
    <source>
        <dbReference type="ARBA" id="ARBA00023163"/>
    </source>
</evidence>
<accession>A0AA50CBW1</accession>
<keyword evidence="5" id="KW-0804">Transcription</keyword>
<dbReference type="SMART" id="SM00717">
    <property type="entry name" value="SANT"/>
    <property type="match status" value="2"/>
</dbReference>
<dbReference type="InterPro" id="IPR001005">
    <property type="entry name" value="SANT/Myb"/>
</dbReference>
<name>A0AA50CBW1_ZINOF</name>
<proteinExistence type="evidence at transcript level"/>
<dbReference type="InterPro" id="IPR017930">
    <property type="entry name" value="Myb_dom"/>
</dbReference>
<evidence type="ECO:0000256" key="3">
    <source>
        <dbReference type="ARBA" id="ARBA00023015"/>
    </source>
</evidence>
<feature type="domain" description="Myb-like" evidence="7">
    <location>
        <begin position="55"/>
        <end position="126"/>
    </location>
</feature>
<feature type="domain" description="HTH myb-type" evidence="8">
    <location>
        <begin position="102"/>
        <end position="130"/>
    </location>
</feature>
<evidence type="ECO:0000256" key="6">
    <source>
        <dbReference type="ARBA" id="ARBA00023242"/>
    </source>
</evidence>
<dbReference type="PANTHER" id="PTHR47997:SF11">
    <property type="entry name" value="TRANSCRIPTION FACTOR LAF1"/>
    <property type="match status" value="1"/>
</dbReference>
<keyword evidence="6" id="KW-0539">Nucleus</keyword>
<feature type="domain" description="HTH myb-type" evidence="8">
    <location>
        <begin position="12"/>
        <end position="58"/>
    </location>
</feature>
<dbReference type="Pfam" id="PF13921">
    <property type="entry name" value="Myb_DNA-bind_6"/>
    <property type="match status" value="1"/>
</dbReference>
<sequence length="278" mass="31680">MVCKMCGTEKTKVNCRKGLWSPNEDQKLKDYILKHGHCLQRNGKSCRLRWINYLRPGLNHGAFAAEEEATIVKFHTMWGNNFSLLCFVRESHKQFETGAGHRWSQIAMHLPGRTDNEVKNHWNTYLKKKLPKVDECHSKPEQVLSEENDSQISFSESSISQEASYSVSPESIINNSNDQPPLPKVLFADWLPMFGYSTDQSSWVLNGSGTTTYVPSPELRQAENVEMASANAGVHGMEDLSMYGEFQLQFEPAEPIPYDLSSFSEANNCFELNHDLFY</sequence>
<reference evidence="9" key="1">
    <citation type="submission" date="2023-04" db="EMBL/GenBank/DDBJ databases">
        <title>Genome-wide analysis of the MYB gene family in ginger (Zingiber officinale Roscoe).</title>
        <authorList>
            <person name="Xing H.-T."/>
            <person name="Li H.-L."/>
        </authorList>
    </citation>
    <scope>NUCLEOTIDE SEQUENCE</scope>
    <source>
        <strain evidence="9">Maker00020495</strain>
    </source>
</reference>
<dbReference type="PROSITE" id="PS50090">
    <property type="entry name" value="MYB_LIKE"/>
    <property type="match status" value="1"/>
</dbReference>
<dbReference type="CDD" id="cd00167">
    <property type="entry name" value="SANT"/>
    <property type="match status" value="1"/>
</dbReference>